<feature type="region of interest" description="Disordered" evidence="1">
    <location>
        <begin position="557"/>
        <end position="592"/>
    </location>
</feature>
<evidence type="ECO:0000313" key="5">
    <source>
        <dbReference type="Proteomes" id="UP001367316"/>
    </source>
</evidence>
<gene>
    <name evidence="4" type="ORF">JOL62DRAFT_605361</name>
</gene>
<feature type="domain" description="Apple" evidence="3">
    <location>
        <begin position="619"/>
        <end position="666"/>
    </location>
</feature>
<evidence type="ECO:0000259" key="3">
    <source>
        <dbReference type="Pfam" id="PF14295"/>
    </source>
</evidence>
<comment type="caution">
    <text evidence="4">The sequence shown here is derived from an EMBL/GenBank/DDBJ whole genome shotgun (WGS) entry which is preliminary data.</text>
</comment>
<dbReference type="EMBL" id="JBBPBF010000025">
    <property type="protein sequence ID" value="KAK7609163.1"/>
    <property type="molecule type" value="Genomic_DNA"/>
</dbReference>
<name>A0ABR1N379_9PEZI</name>
<keyword evidence="2" id="KW-0732">Signal</keyword>
<dbReference type="InterPro" id="IPR003609">
    <property type="entry name" value="Pan_app"/>
</dbReference>
<keyword evidence="5" id="KW-1185">Reference proteome</keyword>
<feature type="signal peptide" evidence="2">
    <location>
        <begin position="1"/>
        <end position="22"/>
    </location>
</feature>
<dbReference type="PROSITE" id="PS51257">
    <property type="entry name" value="PROKAR_LIPOPROTEIN"/>
    <property type="match status" value="1"/>
</dbReference>
<accession>A0ABR1N379</accession>
<feature type="chain" id="PRO_5046144584" description="Apple domain-containing protein" evidence="2">
    <location>
        <begin position="23"/>
        <end position="838"/>
    </location>
</feature>
<sequence length="838" mass="86336">MFSKKSILSFAVVALQATAVSAQACVNFAFAPGGGICNSDPFAAERLLANLVADGSRPGCEAAGIYTVQATYVDTAGSTRFVSAMNPATIERGFTGTVPFSFRIAQSTIAAGPVTLRLFGTNEGGRFTTQVSYTHAHTRTLQYTTVTSTTTRWVSSTSTETTVIDFTGKTTVTPTSQPTITRVGRTTTIIPSPAVTVSSFLVNDDKTVTVRSTSTSTVSSDCISPRLMLQPTGGAAAAEPAVTAPPSKRDELERRQAVTVWSIPYCGTVFSTSIIPRGTTYVQALSTMVDTITSLSRNTVWTTVTAANPTIFLNVTSTVTRMGTQPALTKTAVVNIPRATVSETIIDTLFRTVYPPSSPICGATLFDPSSVSIFRSFTGFNPTFANLITATTANYFAGNQLTLSPLPTSPSLPSGFPSLAPSSVSVSPFATTVTPVVSVPSLSVTSASIPGVSPVPSASSSPSVPSVPVPSVSIPATSIPSASTGSSSSLSVSVPTLSVPSIPVPAPSAPASSSSLGLPSSSISIINVSGAGQSSFISVSVPSISVGPSPSSLSLPTALSSSSSSSATPTPVSSSSTTSSSTSTSSSSTAAPTVLCPNGNGTIVTTSDGSTWAIECTWDRIGGDLGSKIAYSLNQCIQYCSETANCIQISFVMPNPPGDPSPCYMKNTLMAPNVNQNIWGARKLTSGSGSPSSSSRSSSTSTNAIAAATSYLAAPDGPTCPSANNTVYTVPTTGGRYLIQCGFDAAGNDMAANPRWASVDRSQWNANLMAQCDTTPDCAWISGSGNAGYFKSSVNYLWSQPDITGMRKLSGGAGARVKRNFWDRDWGFGTWGMRGVHV</sequence>
<dbReference type="Proteomes" id="UP001367316">
    <property type="component" value="Unassembled WGS sequence"/>
</dbReference>
<proteinExistence type="predicted"/>
<reference evidence="4 5" key="1">
    <citation type="submission" date="2024-04" db="EMBL/GenBank/DDBJ databases">
        <title>Phyllosticta paracitricarpa is synonymous to the EU quarantine fungus P. citricarpa based on phylogenomic analyses.</title>
        <authorList>
            <consortium name="Lawrence Berkeley National Laboratory"/>
            <person name="Van ingen-buijs V.A."/>
            <person name="Van westerhoven A.C."/>
            <person name="Haridas S."/>
            <person name="Skiadas P."/>
            <person name="Martin F."/>
            <person name="Groenewald J.Z."/>
            <person name="Crous P.W."/>
            <person name="Seidl M.F."/>
        </authorList>
    </citation>
    <scope>NUCLEOTIDE SEQUENCE [LARGE SCALE GENOMIC DNA]</scope>
    <source>
        <strain evidence="4 5">CBS 141358</strain>
    </source>
</reference>
<feature type="region of interest" description="Disordered" evidence="1">
    <location>
        <begin position="681"/>
        <end position="700"/>
    </location>
</feature>
<evidence type="ECO:0000313" key="4">
    <source>
        <dbReference type="EMBL" id="KAK7609163.1"/>
    </source>
</evidence>
<dbReference type="Pfam" id="PF14295">
    <property type="entry name" value="PAN_4"/>
    <property type="match status" value="1"/>
</dbReference>
<protein>
    <recommendedName>
        <fullName evidence="3">Apple domain-containing protein</fullName>
    </recommendedName>
</protein>
<feature type="compositionally biased region" description="Low complexity" evidence="1">
    <location>
        <begin position="685"/>
        <end position="700"/>
    </location>
</feature>
<evidence type="ECO:0000256" key="2">
    <source>
        <dbReference type="SAM" id="SignalP"/>
    </source>
</evidence>
<organism evidence="4 5">
    <name type="scientific">Phyllosticta paracitricarpa</name>
    <dbReference type="NCBI Taxonomy" id="2016321"/>
    <lineage>
        <taxon>Eukaryota</taxon>
        <taxon>Fungi</taxon>
        <taxon>Dikarya</taxon>
        <taxon>Ascomycota</taxon>
        <taxon>Pezizomycotina</taxon>
        <taxon>Dothideomycetes</taxon>
        <taxon>Dothideomycetes incertae sedis</taxon>
        <taxon>Botryosphaeriales</taxon>
        <taxon>Phyllostictaceae</taxon>
        <taxon>Phyllosticta</taxon>
    </lineage>
</organism>
<evidence type="ECO:0000256" key="1">
    <source>
        <dbReference type="SAM" id="MobiDB-lite"/>
    </source>
</evidence>